<protein>
    <submittedName>
        <fullName evidence="2">Uncharacterized protein</fullName>
    </submittedName>
</protein>
<name>A0A0B6YNL8_9EUPU</name>
<feature type="compositionally biased region" description="Polar residues" evidence="1">
    <location>
        <begin position="1"/>
        <end position="11"/>
    </location>
</feature>
<gene>
    <name evidence="2" type="primary">ORF31194</name>
</gene>
<organism evidence="2">
    <name type="scientific">Arion vulgaris</name>
    <dbReference type="NCBI Taxonomy" id="1028688"/>
    <lineage>
        <taxon>Eukaryota</taxon>
        <taxon>Metazoa</taxon>
        <taxon>Spiralia</taxon>
        <taxon>Lophotrochozoa</taxon>
        <taxon>Mollusca</taxon>
        <taxon>Gastropoda</taxon>
        <taxon>Heterobranchia</taxon>
        <taxon>Euthyneura</taxon>
        <taxon>Panpulmonata</taxon>
        <taxon>Eupulmonata</taxon>
        <taxon>Stylommatophora</taxon>
        <taxon>Helicina</taxon>
        <taxon>Arionoidea</taxon>
        <taxon>Arionidae</taxon>
        <taxon>Arion</taxon>
    </lineage>
</organism>
<evidence type="ECO:0000256" key="1">
    <source>
        <dbReference type="SAM" id="MobiDB-lite"/>
    </source>
</evidence>
<feature type="region of interest" description="Disordered" evidence="1">
    <location>
        <begin position="1"/>
        <end position="23"/>
    </location>
</feature>
<accession>A0A0B6YNL8</accession>
<dbReference type="EMBL" id="HACG01010969">
    <property type="protein sequence ID" value="CEK57834.1"/>
    <property type="molecule type" value="Transcribed_RNA"/>
</dbReference>
<reference evidence="2" key="1">
    <citation type="submission" date="2014-12" db="EMBL/GenBank/DDBJ databases">
        <title>Insight into the proteome of Arion vulgaris.</title>
        <authorList>
            <person name="Aradska J."/>
            <person name="Bulat T."/>
            <person name="Smidak R."/>
            <person name="Sarate P."/>
            <person name="Gangsoo J."/>
            <person name="Sialana F."/>
            <person name="Bilban M."/>
            <person name="Lubec G."/>
        </authorList>
    </citation>
    <scope>NUCLEOTIDE SEQUENCE</scope>
    <source>
        <tissue evidence="2">Skin</tissue>
    </source>
</reference>
<feature type="non-terminal residue" evidence="2">
    <location>
        <position position="1"/>
    </location>
</feature>
<proteinExistence type="predicted"/>
<sequence length="52" mass="6315">KFTNNYDSLNSLPHKESHNQIQDSPECQLSTHYHRQILFLFFSYEFRCSYVT</sequence>
<dbReference type="AlphaFoldDB" id="A0A0B6YNL8"/>
<evidence type="ECO:0000313" key="2">
    <source>
        <dbReference type="EMBL" id="CEK57834.1"/>
    </source>
</evidence>